<feature type="transmembrane region" description="Helical" evidence="2">
    <location>
        <begin position="40"/>
        <end position="58"/>
    </location>
</feature>
<keyword evidence="2" id="KW-0472">Membrane</keyword>
<protein>
    <submittedName>
        <fullName evidence="3">Uncharacterized protein</fullName>
    </submittedName>
</protein>
<dbReference type="Proteomes" id="UP001595735">
    <property type="component" value="Unassembled WGS sequence"/>
</dbReference>
<organism evidence="3 4">
    <name type="scientific">Chryseobacterium tructae</name>
    <dbReference type="NCBI Taxonomy" id="1037380"/>
    <lineage>
        <taxon>Bacteria</taxon>
        <taxon>Pseudomonadati</taxon>
        <taxon>Bacteroidota</taxon>
        <taxon>Flavobacteriia</taxon>
        <taxon>Flavobacteriales</taxon>
        <taxon>Weeksellaceae</taxon>
        <taxon>Chryseobacterium group</taxon>
        <taxon>Chryseobacterium</taxon>
    </lineage>
</organism>
<evidence type="ECO:0000256" key="2">
    <source>
        <dbReference type="SAM" id="Phobius"/>
    </source>
</evidence>
<evidence type="ECO:0000313" key="4">
    <source>
        <dbReference type="Proteomes" id="UP001595735"/>
    </source>
</evidence>
<dbReference type="RefSeq" id="WP_378170148.1">
    <property type="nucleotide sequence ID" value="NZ_JBHRYO010000002.1"/>
</dbReference>
<accession>A0ABV7XVP0</accession>
<keyword evidence="2" id="KW-1133">Transmembrane helix</keyword>
<evidence type="ECO:0000256" key="1">
    <source>
        <dbReference type="SAM" id="MobiDB-lite"/>
    </source>
</evidence>
<keyword evidence="4" id="KW-1185">Reference proteome</keyword>
<evidence type="ECO:0000313" key="3">
    <source>
        <dbReference type="EMBL" id="MFC3756697.1"/>
    </source>
</evidence>
<keyword evidence="2" id="KW-0812">Transmembrane</keyword>
<feature type="transmembrane region" description="Helical" evidence="2">
    <location>
        <begin position="12"/>
        <end position="34"/>
    </location>
</feature>
<reference evidence="4" key="1">
    <citation type="journal article" date="2019" name="Int. J. Syst. Evol. Microbiol.">
        <title>The Global Catalogue of Microorganisms (GCM) 10K type strain sequencing project: providing services to taxonomists for standard genome sequencing and annotation.</title>
        <authorList>
            <consortium name="The Broad Institute Genomics Platform"/>
            <consortium name="The Broad Institute Genome Sequencing Center for Infectious Disease"/>
            <person name="Wu L."/>
            <person name="Ma J."/>
        </authorList>
    </citation>
    <scope>NUCLEOTIDE SEQUENCE [LARGE SCALE GENOMIC DNA]</scope>
    <source>
        <strain evidence="4">CECT 7798</strain>
    </source>
</reference>
<proteinExistence type="predicted"/>
<comment type="caution">
    <text evidence="3">The sequence shown here is derived from an EMBL/GenBank/DDBJ whole genome shotgun (WGS) entry which is preliminary data.</text>
</comment>
<dbReference type="EMBL" id="JBHRYO010000002">
    <property type="protein sequence ID" value="MFC3756697.1"/>
    <property type="molecule type" value="Genomic_DNA"/>
</dbReference>
<gene>
    <name evidence="3" type="ORF">ACFONJ_12015</name>
</gene>
<feature type="region of interest" description="Disordered" evidence="1">
    <location>
        <begin position="154"/>
        <end position="173"/>
    </location>
</feature>
<sequence>MKKLNPSYFEFFFYRYGTIVIGVHLVILLIYFLTKEEEDPVALAIPSLVSFLFLLFICSSEYRMLKKNLSLANVFLSDDSLIINETPYPAEQIEEVAFMPVRHALNKLPAYFVEITTHDGSVFYFLEKNMGWNFESPTIKLLNKHPLFSLKTKEKSQSSEGFSAFKKQKQSGS</sequence>
<name>A0ABV7XVP0_9FLAO</name>